<comment type="subcellular location">
    <subcellularLocation>
        <location evidence="1">Membrane</location>
        <topology evidence="1">Multi-pass membrane protein</topology>
    </subcellularLocation>
</comment>
<dbReference type="SUPFAM" id="SSF160240">
    <property type="entry name" value="Cation efflux protein cytoplasmic domain-like"/>
    <property type="match status" value="1"/>
</dbReference>
<comment type="similarity">
    <text evidence="2">Belongs to the cation diffusion facilitator (CDF) transporter (TC 2.A.4) family.</text>
</comment>
<evidence type="ECO:0000256" key="6">
    <source>
        <dbReference type="ARBA" id="ARBA00023136"/>
    </source>
</evidence>
<keyword evidence="6 7" id="KW-0472">Membrane</keyword>
<dbReference type="EMBL" id="PQWM01000054">
    <property type="protein sequence ID" value="RDZ07188.1"/>
    <property type="molecule type" value="Genomic_DNA"/>
</dbReference>
<feature type="transmembrane region" description="Helical" evidence="7">
    <location>
        <begin position="32"/>
        <end position="53"/>
    </location>
</feature>
<feature type="transmembrane region" description="Helical" evidence="7">
    <location>
        <begin position="175"/>
        <end position="192"/>
    </location>
</feature>
<dbReference type="SUPFAM" id="SSF161111">
    <property type="entry name" value="Cation efflux protein transmembrane domain-like"/>
    <property type="match status" value="1"/>
</dbReference>
<dbReference type="GO" id="GO:0016020">
    <property type="term" value="C:membrane"/>
    <property type="evidence" value="ECO:0007669"/>
    <property type="project" value="UniProtKB-SubCell"/>
</dbReference>
<keyword evidence="3" id="KW-0813">Transport</keyword>
<dbReference type="NCBIfam" id="TIGR01297">
    <property type="entry name" value="CDF"/>
    <property type="match status" value="1"/>
</dbReference>
<name>A0A3D8WU82_PRIMG</name>
<organism evidence="10 11">
    <name type="scientific">Priestia megaterium</name>
    <name type="common">Bacillus megaterium</name>
    <dbReference type="NCBI Taxonomy" id="1404"/>
    <lineage>
        <taxon>Bacteria</taxon>
        <taxon>Bacillati</taxon>
        <taxon>Bacillota</taxon>
        <taxon>Bacilli</taxon>
        <taxon>Bacillales</taxon>
        <taxon>Bacillaceae</taxon>
        <taxon>Priestia</taxon>
    </lineage>
</organism>
<feature type="transmembrane region" description="Helical" evidence="7">
    <location>
        <begin position="59"/>
        <end position="80"/>
    </location>
</feature>
<evidence type="ECO:0000259" key="8">
    <source>
        <dbReference type="Pfam" id="PF01545"/>
    </source>
</evidence>
<dbReference type="InterPro" id="IPR050291">
    <property type="entry name" value="CDF_Transporter"/>
</dbReference>
<accession>A0A3D8WU82</accession>
<evidence type="ECO:0000259" key="9">
    <source>
        <dbReference type="Pfam" id="PF16916"/>
    </source>
</evidence>
<feature type="domain" description="Cation efflux protein cytoplasmic" evidence="9">
    <location>
        <begin position="237"/>
        <end position="314"/>
    </location>
</feature>
<dbReference type="FunFam" id="1.20.1510.10:FF:000006">
    <property type="entry name" value="Divalent cation efflux transporter"/>
    <property type="match status" value="1"/>
</dbReference>
<dbReference type="PANTHER" id="PTHR43840:SF15">
    <property type="entry name" value="MITOCHONDRIAL METAL TRANSPORTER 1-RELATED"/>
    <property type="match status" value="1"/>
</dbReference>
<dbReference type="Gene3D" id="3.30.70.1350">
    <property type="entry name" value="Cation efflux protein, cytoplasmic domain"/>
    <property type="match status" value="1"/>
</dbReference>
<dbReference type="AlphaFoldDB" id="A0A3D8WU82"/>
<gene>
    <name evidence="10" type="ORF">C3744_27670</name>
</gene>
<dbReference type="Gene3D" id="1.20.1510.10">
    <property type="entry name" value="Cation efflux protein transmembrane domain"/>
    <property type="match status" value="1"/>
</dbReference>
<dbReference type="InterPro" id="IPR058533">
    <property type="entry name" value="Cation_efflux_TM"/>
</dbReference>
<evidence type="ECO:0000256" key="7">
    <source>
        <dbReference type="SAM" id="Phobius"/>
    </source>
</evidence>
<dbReference type="PANTHER" id="PTHR43840">
    <property type="entry name" value="MITOCHONDRIAL METAL TRANSPORTER 1-RELATED"/>
    <property type="match status" value="1"/>
</dbReference>
<dbReference type="Proteomes" id="UP000256519">
    <property type="component" value="Unassembled WGS sequence"/>
</dbReference>
<evidence type="ECO:0000256" key="2">
    <source>
        <dbReference type="ARBA" id="ARBA00008114"/>
    </source>
</evidence>
<evidence type="ECO:0000313" key="11">
    <source>
        <dbReference type="Proteomes" id="UP000256519"/>
    </source>
</evidence>
<reference evidence="10 11" key="1">
    <citation type="journal article" date="2018" name="Appl. Environ. Microbiol.">
        <title>Antimicrobial susceptibility testing and tentative epidemiological cut-off values of five Bacillus species relevant for use as animal feed additives or for plant protection.</title>
        <authorList>
            <person name="Agerso Y."/>
            <person name="Stuer-Lauridsen B."/>
            <person name="Bjerre K."/>
            <person name="Jensen M.G."/>
            <person name="Johansen E."/>
            <person name="Bennedsen M."/>
            <person name="Brockmann E."/>
            <person name="Nielsen B."/>
        </authorList>
    </citation>
    <scope>NUCLEOTIDE SEQUENCE [LARGE SCALE GENOMIC DNA]</scope>
    <source>
        <strain evidence="10 11">CHCC20162</strain>
    </source>
</reference>
<protein>
    <submittedName>
        <fullName evidence="10">Cation-efflux pump</fullName>
    </submittedName>
</protein>
<evidence type="ECO:0000313" key="10">
    <source>
        <dbReference type="EMBL" id="RDZ07188.1"/>
    </source>
</evidence>
<dbReference type="InterPro" id="IPR036837">
    <property type="entry name" value="Cation_efflux_CTD_sf"/>
</dbReference>
<dbReference type="InterPro" id="IPR027470">
    <property type="entry name" value="Cation_efflux_CTD"/>
</dbReference>
<evidence type="ECO:0000256" key="3">
    <source>
        <dbReference type="ARBA" id="ARBA00022448"/>
    </source>
</evidence>
<feature type="transmembrane region" description="Helical" evidence="7">
    <location>
        <begin position="198"/>
        <end position="217"/>
    </location>
</feature>
<dbReference type="Pfam" id="PF16916">
    <property type="entry name" value="ZT_dimer"/>
    <property type="match status" value="1"/>
</dbReference>
<dbReference type="InterPro" id="IPR002524">
    <property type="entry name" value="Cation_efflux"/>
</dbReference>
<comment type="caution">
    <text evidence="10">The sequence shown here is derived from an EMBL/GenBank/DDBJ whole genome shotgun (WGS) entry which is preliminary data.</text>
</comment>
<dbReference type="InterPro" id="IPR027469">
    <property type="entry name" value="Cation_efflux_TMD_sf"/>
</dbReference>
<evidence type="ECO:0000256" key="4">
    <source>
        <dbReference type="ARBA" id="ARBA00022692"/>
    </source>
</evidence>
<proteinExistence type="inferred from homology"/>
<feature type="transmembrane region" description="Helical" evidence="7">
    <location>
        <begin position="100"/>
        <end position="119"/>
    </location>
</feature>
<sequence length="317" mass="35459">MCSDKIKKLIFQEVSRGVQMNNSIRESIAKKVAWISVWSNIALTLGKVIVGWIGNSDAVFADGIHSAADVFASIIVLLVIRVANKPADDDHPYGHGKAEVIVSGIVGIILLLVSFYVVFEGVVGLFHPVESPNILAMWIAVISYIAKVLLYRYSLNVAKQHHSKAIEAIAFDHKADIVASIAAAIGVLLSIIGDKMDVQLLLYGDKIASIFVAYLIFNIARQMMGESFQILMEGNIDEELLEELEESIYEFEDVKRIDRVRAREHGHYILVDVRISIDHFKTIKEGHDLGREIKATLMKKHDNIQEVLIHLNPYYPD</sequence>
<feature type="transmembrane region" description="Helical" evidence="7">
    <location>
        <begin position="134"/>
        <end position="154"/>
    </location>
</feature>
<dbReference type="Pfam" id="PF01545">
    <property type="entry name" value="Cation_efflux"/>
    <property type="match status" value="1"/>
</dbReference>
<dbReference type="GO" id="GO:0008324">
    <property type="term" value="F:monoatomic cation transmembrane transporter activity"/>
    <property type="evidence" value="ECO:0007669"/>
    <property type="project" value="InterPro"/>
</dbReference>
<keyword evidence="4 7" id="KW-0812">Transmembrane</keyword>
<keyword evidence="5 7" id="KW-1133">Transmembrane helix</keyword>
<evidence type="ECO:0000256" key="5">
    <source>
        <dbReference type="ARBA" id="ARBA00022989"/>
    </source>
</evidence>
<feature type="domain" description="Cation efflux protein transmembrane" evidence="8">
    <location>
        <begin position="34"/>
        <end position="232"/>
    </location>
</feature>
<evidence type="ECO:0000256" key="1">
    <source>
        <dbReference type="ARBA" id="ARBA00004141"/>
    </source>
</evidence>